<name>A0A9X6LMS0_BACTU</name>
<dbReference type="Proteomes" id="UP000195120">
    <property type="component" value="Unassembled WGS sequence"/>
</dbReference>
<evidence type="ECO:0000313" key="2">
    <source>
        <dbReference type="Proteomes" id="UP000195120"/>
    </source>
</evidence>
<comment type="caution">
    <text evidence="1">The sequence shown here is derived from an EMBL/GenBank/DDBJ whole genome shotgun (WGS) entry which is preliminary data.</text>
</comment>
<accession>A0A9X6LMS0</accession>
<organism evidence="1 2">
    <name type="scientific">Bacillus thuringiensis serovar iberica</name>
    <dbReference type="NCBI Taxonomy" id="180866"/>
    <lineage>
        <taxon>Bacteria</taxon>
        <taxon>Bacillati</taxon>
        <taxon>Bacillota</taxon>
        <taxon>Bacilli</taxon>
        <taxon>Bacillales</taxon>
        <taxon>Bacillaceae</taxon>
        <taxon>Bacillus</taxon>
        <taxon>Bacillus cereus group</taxon>
    </lineage>
</organism>
<protein>
    <submittedName>
        <fullName evidence="1">Uncharacterized protein</fullName>
    </submittedName>
</protein>
<evidence type="ECO:0000313" key="1">
    <source>
        <dbReference type="EMBL" id="OUB50757.1"/>
    </source>
</evidence>
<reference evidence="1 2" key="1">
    <citation type="submission" date="2016-10" db="EMBL/GenBank/DDBJ databases">
        <title>Comparative genomics of Bacillus thuringiensis reveals a path to pathogens against multiple invertebrate hosts.</title>
        <authorList>
            <person name="Zheng J."/>
            <person name="Gao Q."/>
            <person name="Liu H."/>
            <person name="Peng D."/>
            <person name="Ruan L."/>
            <person name="Sun M."/>
        </authorList>
    </citation>
    <scope>NUCLEOTIDE SEQUENCE [LARGE SCALE GENOMIC DNA]</scope>
    <source>
        <strain evidence="1">BGSC 4BW1</strain>
    </source>
</reference>
<dbReference type="EMBL" id="MOOP01000051">
    <property type="protein sequence ID" value="OUB50757.1"/>
    <property type="molecule type" value="Genomic_DNA"/>
</dbReference>
<proteinExistence type="predicted"/>
<dbReference type="AlphaFoldDB" id="A0A9X6LMS0"/>
<gene>
    <name evidence="1" type="ORF">BK741_09810</name>
</gene>
<sequence length="83" mass="10041">MVQEKLRREDSVETEKWNLLFGLFLLWELIPLRWYDLGIREEIKIYQRLLKYIDLPTKTDNDSNLIIKRGCAKILAHPLFHND</sequence>